<accession>A0A2P8EAE9</accession>
<evidence type="ECO:0000313" key="2">
    <source>
        <dbReference type="Proteomes" id="UP000240708"/>
    </source>
</evidence>
<keyword evidence="2" id="KW-1185">Reference proteome</keyword>
<dbReference type="Proteomes" id="UP000240708">
    <property type="component" value="Unassembled WGS sequence"/>
</dbReference>
<sequence length="30" mass="3597">MSSIDSENLRDVKPFRKQMIEEFKVLLQKS</sequence>
<dbReference type="AlphaFoldDB" id="A0A2P8EAE9"/>
<name>A0A2P8EAE9_9BACT</name>
<dbReference type="EMBL" id="PYGF01000002">
    <property type="protein sequence ID" value="PSL06449.1"/>
    <property type="molecule type" value="Genomic_DNA"/>
</dbReference>
<reference evidence="1 2" key="1">
    <citation type="submission" date="2018-03" db="EMBL/GenBank/DDBJ databases">
        <title>Genomic Encyclopedia of Archaeal and Bacterial Type Strains, Phase II (KMG-II): from individual species to whole genera.</title>
        <authorList>
            <person name="Goeker M."/>
        </authorList>
    </citation>
    <scope>NUCLEOTIDE SEQUENCE [LARGE SCALE GENOMIC DNA]</scope>
    <source>
        <strain evidence="1 2">DSM 28057</strain>
    </source>
</reference>
<organism evidence="1 2">
    <name type="scientific">Cecembia rubra</name>
    <dbReference type="NCBI Taxonomy" id="1485585"/>
    <lineage>
        <taxon>Bacteria</taxon>
        <taxon>Pseudomonadati</taxon>
        <taxon>Bacteroidota</taxon>
        <taxon>Cytophagia</taxon>
        <taxon>Cytophagales</taxon>
        <taxon>Cyclobacteriaceae</taxon>
        <taxon>Cecembia</taxon>
    </lineage>
</organism>
<protein>
    <submittedName>
        <fullName evidence="1">Uncharacterized protein</fullName>
    </submittedName>
</protein>
<comment type="caution">
    <text evidence="1">The sequence shown here is derived from an EMBL/GenBank/DDBJ whole genome shotgun (WGS) entry which is preliminary data.</text>
</comment>
<proteinExistence type="predicted"/>
<evidence type="ECO:0000313" key="1">
    <source>
        <dbReference type="EMBL" id="PSL06449.1"/>
    </source>
</evidence>
<gene>
    <name evidence="1" type="ORF">CLV48_102265</name>
</gene>